<protein>
    <submittedName>
        <fullName evidence="1">Uncharacterized protein</fullName>
    </submittedName>
</protein>
<proteinExistence type="predicted"/>
<evidence type="ECO:0000313" key="2">
    <source>
        <dbReference type="Proteomes" id="UP000247810"/>
    </source>
</evidence>
<accession>A0A319EGY4</accession>
<gene>
    <name evidence="1" type="ORF">BO71DRAFT_414974</name>
</gene>
<name>A0A319EGY4_9EURO</name>
<dbReference type="AlphaFoldDB" id="A0A319EGY4"/>
<dbReference type="Proteomes" id="UP000247810">
    <property type="component" value="Unassembled WGS sequence"/>
</dbReference>
<keyword evidence="2" id="KW-1185">Reference proteome</keyword>
<dbReference type="VEuPathDB" id="FungiDB:BO71DRAFT_414974"/>
<organism evidence="1 2">
    <name type="scientific">Aspergillus ellipticus CBS 707.79</name>
    <dbReference type="NCBI Taxonomy" id="1448320"/>
    <lineage>
        <taxon>Eukaryota</taxon>
        <taxon>Fungi</taxon>
        <taxon>Dikarya</taxon>
        <taxon>Ascomycota</taxon>
        <taxon>Pezizomycotina</taxon>
        <taxon>Eurotiomycetes</taxon>
        <taxon>Eurotiomycetidae</taxon>
        <taxon>Eurotiales</taxon>
        <taxon>Aspergillaceae</taxon>
        <taxon>Aspergillus</taxon>
        <taxon>Aspergillus subgen. Circumdati</taxon>
    </lineage>
</organism>
<dbReference type="OrthoDB" id="4403049at2759"/>
<evidence type="ECO:0000313" key="1">
    <source>
        <dbReference type="EMBL" id="PYI00049.1"/>
    </source>
</evidence>
<reference evidence="1 2" key="1">
    <citation type="submission" date="2018-02" db="EMBL/GenBank/DDBJ databases">
        <title>The genomes of Aspergillus section Nigri reveals drivers in fungal speciation.</title>
        <authorList>
            <consortium name="DOE Joint Genome Institute"/>
            <person name="Vesth T.C."/>
            <person name="Nybo J."/>
            <person name="Theobald S."/>
            <person name="Brandl J."/>
            <person name="Frisvad J.C."/>
            <person name="Nielsen K.F."/>
            <person name="Lyhne E.K."/>
            <person name="Kogle M.E."/>
            <person name="Kuo A."/>
            <person name="Riley R."/>
            <person name="Clum A."/>
            <person name="Nolan M."/>
            <person name="Lipzen A."/>
            <person name="Salamov A."/>
            <person name="Henrissat B."/>
            <person name="Wiebenga A."/>
            <person name="De vries R.P."/>
            <person name="Grigoriev I.V."/>
            <person name="Mortensen U.H."/>
            <person name="Andersen M.R."/>
            <person name="Baker S.E."/>
        </authorList>
    </citation>
    <scope>NUCLEOTIDE SEQUENCE [LARGE SCALE GENOMIC DNA]</scope>
    <source>
        <strain evidence="1 2">CBS 707.79</strain>
    </source>
</reference>
<sequence>MATASDADATMQQALDQFRARMGAASRQFIQDRVAEIEARGIATEQEKILRMADRCNLEALDTDDQRLAEIPAPVESASPLLSMDGVYPTRLYTDEARQIYLDTLQEVFQRQAEEWAAAEGEDPPGPIPRCDELGRFLRYAQGVIDPDFRRSGVAPFEVGLYVMSKPEDMVLAEDLESSEQRERYHERISMIAGPDCDMEVRAGLGMGEAYVGHYPKLYSAYLYCRQRPDDGEDEDVLDEDEDVPDAPNIQEWGWRVVFMEFGGDAYCGQVLYGRKPRFDSIPEFLDWYASWPDYLDARGILSLRRRAIHCEIDCESD</sequence>
<dbReference type="EMBL" id="KZ825797">
    <property type="protein sequence ID" value="PYI00049.1"/>
    <property type="molecule type" value="Genomic_DNA"/>
</dbReference>